<reference evidence="1" key="1">
    <citation type="submission" date="2018-02" db="EMBL/GenBank/DDBJ databases">
        <title>Rhizophora mucronata_Transcriptome.</title>
        <authorList>
            <person name="Meera S.P."/>
            <person name="Sreeshan A."/>
            <person name="Augustine A."/>
        </authorList>
    </citation>
    <scope>NUCLEOTIDE SEQUENCE</scope>
    <source>
        <tissue evidence="1">Leaf</tissue>
    </source>
</reference>
<evidence type="ECO:0000313" key="1">
    <source>
        <dbReference type="EMBL" id="MBX70946.1"/>
    </source>
</evidence>
<accession>A0A2P2QVC0</accession>
<name>A0A2P2QVC0_RHIMU</name>
<protein>
    <submittedName>
        <fullName evidence="1">Uncharacterized protein</fullName>
    </submittedName>
</protein>
<proteinExistence type="predicted"/>
<dbReference type="EMBL" id="GGEC01090462">
    <property type="protein sequence ID" value="MBX70946.1"/>
    <property type="molecule type" value="Transcribed_RNA"/>
</dbReference>
<organism evidence="1">
    <name type="scientific">Rhizophora mucronata</name>
    <name type="common">Asiatic mangrove</name>
    <dbReference type="NCBI Taxonomy" id="61149"/>
    <lineage>
        <taxon>Eukaryota</taxon>
        <taxon>Viridiplantae</taxon>
        <taxon>Streptophyta</taxon>
        <taxon>Embryophyta</taxon>
        <taxon>Tracheophyta</taxon>
        <taxon>Spermatophyta</taxon>
        <taxon>Magnoliopsida</taxon>
        <taxon>eudicotyledons</taxon>
        <taxon>Gunneridae</taxon>
        <taxon>Pentapetalae</taxon>
        <taxon>rosids</taxon>
        <taxon>fabids</taxon>
        <taxon>Malpighiales</taxon>
        <taxon>Rhizophoraceae</taxon>
        <taxon>Rhizophora</taxon>
    </lineage>
</organism>
<sequence>MSSSYGCILILE</sequence>